<comment type="caution">
    <text evidence="3">The sequence shown here is derived from an EMBL/GenBank/DDBJ whole genome shotgun (WGS) entry which is preliminary data.</text>
</comment>
<name>A0AAW7HME3_9PSED</name>
<reference evidence="3" key="1">
    <citation type="submission" date="2023-06" db="EMBL/GenBank/DDBJ databases">
        <title>MBL-encoding genomic islands in Pseudomonas spp. in Poland.</title>
        <authorList>
            <person name="Urbanowicz P."/>
            <person name="Izdebski R."/>
            <person name="Biedrzycka M."/>
            <person name="Gniadkowski M."/>
        </authorList>
    </citation>
    <scope>NUCLEOTIDE SEQUENCE</scope>
    <source>
        <strain evidence="3">NMI5768_13</strain>
    </source>
</reference>
<dbReference type="Proteomes" id="UP001165439">
    <property type="component" value="Unassembled WGS sequence"/>
</dbReference>
<feature type="region of interest" description="Disordered" evidence="1">
    <location>
        <begin position="101"/>
        <end position="121"/>
    </location>
</feature>
<dbReference type="CDD" id="cd00093">
    <property type="entry name" value="HTH_XRE"/>
    <property type="match status" value="1"/>
</dbReference>
<dbReference type="SUPFAM" id="SSF47413">
    <property type="entry name" value="lambda repressor-like DNA-binding domains"/>
    <property type="match status" value="1"/>
</dbReference>
<organism evidence="3 4">
    <name type="scientific">Pseudomonas alloputida</name>
    <dbReference type="NCBI Taxonomy" id="1940621"/>
    <lineage>
        <taxon>Bacteria</taxon>
        <taxon>Pseudomonadati</taxon>
        <taxon>Pseudomonadota</taxon>
        <taxon>Gammaproteobacteria</taxon>
        <taxon>Pseudomonadales</taxon>
        <taxon>Pseudomonadaceae</taxon>
        <taxon>Pseudomonas</taxon>
    </lineage>
</organism>
<dbReference type="GeneID" id="83679467"/>
<sequence length="121" mass="13444">MTSHTSTRQPLRLNLDEYQIEVVEWIVDHQPLSFAAIHCGPARALLDWSIEDLSSVSGVSPQAIQRLESGGNLNSISMQAVAFAFEVEGLLFFPGHPPLRGENCRGSTKNPRSRSDYHLLE</sequence>
<dbReference type="RefSeq" id="WP_139139553.1">
    <property type="nucleotide sequence ID" value="NZ_CP128540.1"/>
</dbReference>
<evidence type="ECO:0000256" key="1">
    <source>
        <dbReference type="SAM" id="MobiDB-lite"/>
    </source>
</evidence>
<accession>A0AAW7HME3</accession>
<dbReference type="AlphaFoldDB" id="A0AAW7HME3"/>
<evidence type="ECO:0000259" key="2">
    <source>
        <dbReference type="PROSITE" id="PS50943"/>
    </source>
</evidence>
<dbReference type="GO" id="GO:0003677">
    <property type="term" value="F:DNA binding"/>
    <property type="evidence" value="ECO:0007669"/>
    <property type="project" value="InterPro"/>
</dbReference>
<proteinExistence type="predicted"/>
<dbReference type="PROSITE" id="PS50943">
    <property type="entry name" value="HTH_CROC1"/>
    <property type="match status" value="1"/>
</dbReference>
<dbReference type="Pfam" id="PF01381">
    <property type="entry name" value="HTH_3"/>
    <property type="match status" value="1"/>
</dbReference>
<feature type="domain" description="HTH cro/C1-type" evidence="2">
    <location>
        <begin position="42"/>
        <end position="91"/>
    </location>
</feature>
<evidence type="ECO:0000313" key="3">
    <source>
        <dbReference type="EMBL" id="MDM3954700.1"/>
    </source>
</evidence>
<evidence type="ECO:0000313" key="4">
    <source>
        <dbReference type="Proteomes" id="UP001165439"/>
    </source>
</evidence>
<dbReference type="Gene3D" id="1.10.260.40">
    <property type="entry name" value="lambda repressor-like DNA-binding domains"/>
    <property type="match status" value="1"/>
</dbReference>
<gene>
    <name evidence="3" type="ORF">LU674_020555</name>
</gene>
<dbReference type="InterPro" id="IPR001387">
    <property type="entry name" value="Cro/C1-type_HTH"/>
</dbReference>
<protein>
    <submittedName>
        <fullName evidence="3">Helix-turn-helix transcriptional regulator</fullName>
    </submittedName>
</protein>
<dbReference type="EMBL" id="JAJSRF020000001">
    <property type="protein sequence ID" value="MDM3954700.1"/>
    <property type="molecule type" value="Genomic_DNA"/>
</dbReference>
<dbReference type="InterPro" id="IPR010982">
    <property type="entry name" value="Lambda_DNA-bd_dom_sf"/>
</dbReference>